<feature type="region of interest" description="Disordered" evidence="7">
    <location>
        <begin position="126"/>
        <end position="147"/>
    </location>
</feature>
<evidence type="ECO:0000256" key="3">
    <source>
        <dbReference type="ARBA" id="ARBA00022475"/>
    </source>
</evidence>
<keyword evidence="6 8" id="KW-0472">Membrane</keyword>
<dbReference type="Gene3D" id="1.10.287.1260">
    <property type="match status" value="1"/>
</dbReference>
<evidence type="ECO:0000256" key="7">
    <source>
        <dbReference type="SAM" id="MobiDB-lite"/>
    </source>
</evidence>
<keyword evidence="4 8" id="KW-0812">Transmembrane</keyword>
<proteinExistence type="inferred from homology"/>
<dbReference type="EMBL" id="NDFP01000004">
    <property type="protein sequence ID" value="PAL26566.1"/>
    <property type="molecule type" value="Genomic_DNA"/>
</dbReference>
<dbReference type="Gene3D" id="2.30.30.60">
    <property type="match status" value="1"/>
</dbReference>
<feature type="transmembrane region" description="Helical" evidence="8">
    <location>
        <begin position="460"/>
        <end position="491"/>
    </location>
</feature>
<sequence>MLRMPARIFFLLSLFLFSVPSLAGPAVAQQAADQPKAAAVANNAPTPLIMSAQDIVSDQTLDEIGAEIRAIYKSGIAEQNTGHSAIDLSVLLQRASAVATQTDRLITRIKPYQDIYQNFVDILGKPPAKDAPPEAPSITEQRESLNKRQNDISARLTRLKLYQVEAQQLVNELRQHDSAIQQATLWQQLPSPLGINFWSQFVQTAPQDGRRLNALGAETLAMLATALTGKRIFITLAGLGASLLLLAAWIFARKTVRLLITRFLPEGRVRPIAATVVCGLISVLACTISFQVFWNTLAFDNPAVGDDLDQLASMVATQAPLCGLVLELGFCFLSSKAEWRVFAMSDDLARSLRLFPAWLAIAMIVRGILRYVDTQSGLSLLSVQLMDGLYTLAVSPLLFAIPRKLRLTAAQDQDTEADAEQGKADQSPPLAQFLRSMAMGISIICWIAVLSGYIPLAYTLISWVSVMALSMTTLLLLSMLTTAMGGALFASRAPLGRHLVELGLPPRLINQASILIPGLVNVLLLAVAYAVATSGANFDPPQIWQQLYSLFHGTEDNNTSSVSLDAILLCVALPLAGYQAIKIVKSWFQQRFFPATNLDIGAQASILSILGYAAWILIGLAMLAVLGVTVKSMTWVVSALSVGIGFGLQSIVQNFVSGIILMAERPVSVGDVVTIAGVTGKVERISVRSTDIRLDDKSTMIVPNSQFITSAVKNATRAQKPGVFTVELDLPFASDLNKASSVVIATLSACADTDPDSPPTVTMTSVADGSAILTGSAKARDGVEIKTARSSALFAIWQAFQENEIPVTFRQTVRAS</sequence>
<feature type="transmembrane region" description="Helical" evidence="8">
    <location>
        <begin position="354"/>
        <end position="372"/>
    </location>
</feature>
<dbReference type="PANTHER" id="PTHR30347:SF9">
    <property type="entry name" value="MINICONDUCTANCE MECHANOSENSITIVE CHANNEL MSCM"/>
    <property type="match status" value="1"/>
</dbReference>
<feature type="transmembrane region" description="Helical" evidence="8">
    <location>
        <begin position="272"/>
        <end position="294"/>
    </location>
</feature>
<dbReference type="InterPro" id="IPR011066">
    <property type="entry name" value="MscS_channel_C_sf"/>
</dbReference>
<feature type="signal peptide" evidence="9">
    <location>
        <begin position="1"/>
        <end position="23"/>
    </location>
</feature>
<dbReference type="InterPro" id="IPR006685">
    <property type="entry name" value="MscS_channel_2nd"/>
</dbReference>
<evidence type="ECO:0000256" key="6">
    <source>
        <dbReference type="ARBA" id="ARBA00023136"/>
    </source>
</evidence>
<evidence type="ECO:0000256" key="1">
    <source>
        <dbReference type="ARBA" id="ARBA00004651"/>
    </source>
</evidence>
<dbReference type="InterPro" id="IPR010920">
    <property type="entry name" value="LSM_dom_sf"/>
</dbReference>
<feature type="transmembrane region" description="Helical" evidence="8">
    <location>
        <begin position="512"/>
        <end position="532"/>
    </location>
</feature>
<feature type="transmembrane region" description="Helical" evidence="8">
    <location>
        <begin position="378"/>
        <end position="401"/>
    </location>
</feature>
<dbReference type="InterPro" id="IPR052702">
    <property type="entry name" value="MscS-like_channel"/>
</dbReference>
<feature type="transmembrane region" description="Helical" evidence="8">
    <location>
        <begin position="632"/>
        <end position="652"/>
    </location>
</feature>
<comment type="similarity">
    <text evidence="2">Belongs to the MscS (TC 1.A.23) family.</text>
</comment>
<dbReference type="PANTHER" id="PTHR30347">
    <property type="entry name" value="POTASSIUM CHANNEL RELATED"/>
    <property type="match status" value="1"/>
</dbReference>
<dbReference type="GeneID" id="98302112"/>
<feature type="transmembrane region" description="Helical" evidence="8">
    <location>
        <begin position="433"/>
        <end position="454"/>
    </location>
</feature>
<feature type="domain" description="Mechanosensitive ion channel MscS" evidence="10">
    <location>
        <begin position="651"/>
        <end position="717"/>
    </location>
</feature>
<dbReference type="RefSeq" id="WP_048853496.1">
    <property type="nucleotide sequence ID" value="NZ_BAMZ01000009.1"/>
</dbReference>
<dbReference type="AlphaFoldDB" id="A0A270BQY2"/>
<reference evidence="12 13" key="1">
    <citation type="submission" date="2017-04" db="EMBL/GenBank/DDBJ databases">
        <title>Kefir bacterial isolates.</title>
        <authorList>
            <person name="Kim Y."/>
            <person name="Blasche S."/>
            <person name="Patil K.R."/>
        </authorList>
    </citation>
    <scope>NUCLEOTIDE SEQUENCE [LARGE SCALE GENOMIC DNA]</scope>
    <source>
        <strain evidence="12 13">KR-2</strain>
    </source>
</reference>
<evidence type="ECO:0000256" key="5">
    <source>
        <dbReference type="ARBA" id="ARBA00022989"/>
    </source>
</evidence>
<dbReference type="Pfam" id="PF00924">
    <property type="entry name" value="MS_channel_2nd"/>
    <property type="match status" value="1"/>
</dbReference>
<evidence type="ECO:0000259" key="11">
    <source>
        <dbReference type="Pfam" id="PF12607"/>
    </source>
</evidence>
<organism evidence="12 13">
    <name type="scientific">Acetobacter syzygii</name>
    <dbReference type="NCBI Taxonomy" id="146476"/>
    <lineage>
        <taxon>Bacteria</taxon>
        <taxon>Pseudomonadati</taxon>
        <taxon>Pseudomonadota</taxon>
        <taxon>Alphaproteobacteria</taxon>
        <taxon>Acetobacterales</taxon>
        <taxon>Acetobacteraceae</taxon>
        <taxon>Acetobacter</taxon>
    </lineage>
</organism>
<feature type="transmembrane region" description="Helical" evidence="8">
    <location>
        <begin position="605"/>
        <end position="626"/>
    </location>
</feature>
<evidence type="ECO:0000256" key="9">
    <source>
        <dbReference type="SAM" id="SignalP"/>
    </source>
</evidence>
<dbReference type="Pfam" id="PF12607">
    <property type="entry name" value="DUF3772"/>
    <property type="match status" value="1"/>
</dbReference>
<evidence type="ECO:0000313" key="13">
    <source>
        <dbReference type="Proteomes" id="UP000216033"/>
    </source>
</evidence>
<feature type="chain" id="PRO_5012153668" evidence="9">
    <location>
        <begin position="24"/>
        <end position="816"/>
    </location>
</feature>
<evidence type="ECO:0000313" key="12">
    <source>
        <dbReference type="EMBL" id="PAL26566.1"/>
    </source>
</evidence>
<dbReference type="Proteomes" id="UP000216033">
    <property type="component" value="Unassembled WGS sequence"/>
</dbReference>
<comment type="caution">
    <text evidence="12">The sequence shown here is derived from an EMBL/GenBank/DDBJ whole genome shotgun (WGS) entry which is preliminary data.</text>
</comment>
<dbReference type="GO" id="GO:0005886">
    <property type="term" value="C:plasma membrane"/>
    <property type="evidence" value="ECO:0007669"/>
    <property type="project" value="UniProtKB-SubCell"/>
</dbReference>
<feature type="transmembrane region" description="Helical" evidence="8">
    <location>
        <begin position="314"/>
        <end position="333"/>
    </location>
</feature>
<comment type="subcellular location">
    <subcellularLocation>
        <location evidence="1">Cell membrane</location>
        <topology evidence="1">Multi-pass membrane protein</topology>
    </subcellularLocation>
</comment>
<dbReference type="STRING" id="1231343.Absy_009_086"/>
<evidence type="ECO:0000256" key="2">
    <source>
        <dbReference type="ARBA" id="ARBA00008017"/>
    </source>
</evidence>
<name>A0A270BQY2_9PROT</name>
<feature type="domain" description="DUF3772" evidence="11">
    <location>
        <begin position="160"/>
        <end position="218"/>
    </location>
</feature>
<accession>A0A270BQY2</accession>
<evidence type="ECO:0000256" key="4">
    <source>
        <dbReference type="ARBA" id="ARBA00022692"/>
    </source>
</evidence>
<dbReference type="Gene3D" id="3.30.70.100">
    <property type="match status" value="1"/>
</dbReference>
<protein>
    <submittedName>
        <fullName evidence="12">Mechanosensitive ion channel protein MscS</fullName>
    </submittedName>
</protein>
<dbReference type="GO" id="GO:0008381">
    <property type="term" value="F:mechanosensitive monoatomic ion channel activity"/>
    <property type="evidence" value="ECO:0007669"/>
    <property type="project" value="UniProtKB-ARBA"/>
</dbReference>
<dbReference type="SUPFAM" id="SSF82689">
    <property type="entry name" value="Mechanosensitive channel protein MscS (YggB), C-terminal domain"/>
    <property type="match status" value="1"/>
</dbReference>
<dbReference type="SUPFAM" id="SSF50182">
    <property type="entry name" value="Sm-like ribonucleoproteins"/>
    <property type="match status" value="1"/>
</dbReference>
<evidence type="ECO:0000256" key="8">
    <source>
        <dbReference type="SAM" id="Phobius"/>
    </source>
</evidence>
<dbReference type="InterPro" id="IPR023408">
    <property type="entry name" value="MscS_beta-dom_sf"/>
</dbReference>
<keyword evidence="13" id="KW-1185">Reference proteome</keyword>
<dbReference type="SUPFAM" id="SSF82861">
    <property type="entry name" value="Mechanosensitive channel protein MscS (YggB), transmembrane region"/>
    <property type="match status" value="1"/>
</dbReference>
<gene>
    <name evidence="12" type="ORF">B9K05_06125</name>
</gene>
<keyword evidence="9" id="KW-0732">Signal</keyword>
<keyword evidence="3" id="KW-1003">Cell membrane</keyword>
<dbReference type="InterPro" id="IPR022249">
    <property type="entry name" value="DUF3772"/>
</dbReference>
<keyword evidence="5 8" id="KW-1133">Transmembrane helix</keyword>
<feature type="transmembrane region" description="Helical" evidence="8">
    <location>
        <begin position="232"/>
        <end position="252"/>
    </location>
</feature>
<evidence type="ECO:0000259" key="10">
    <source>
        <dbReference type="Pfam" id="PF00924"/>
    </source>
</evidence>
<dbReference type="InterPro" id="IPR011014">
    <property type="entry name" value="MscS_channel_TM-2"/>
</dbReference>